<evidence type="ECO:0000313" key="1">
    <source>
        <dbReference type="EMBL" id="KAI3691208.1"/>
    </source>
</evidence>
<gene>
    <name evidence="1" type="ORF">L2E82_49428</name>
</gene>
<keyword evidence="2" id="KW-1185">Reference proteome</keyword>
<organism evidence="1 2">
    <name type="scientific">Cichorium intybus</name>
    <name type="common">Chicory</name>
    <dbReference type="NCBI Taxonomy" id="13427"/>
    <lineage>
        <taxon>Eukaryota</taxon>
        <taxon>Viridiplantae</taxon>
        <taxon>Streptophyta</taxon>
        <taxon>Embryophyta</taxon>
        <taxon>Tracheophyta</taxon>
        <taxon>Spermatophyta</taxon>
        <taxon>Magnoliopsida</taxon>
        <taxon>eudicotyledons</taxon>
        <taxon>Gunneridae</taxon>
        <taxon>Pentapetalae</taxon>
        <taxon>asterids</taxon>
        <taxon>campanulids</taxon>
        <taxon>Asterales</taxon>
        <taxon>Asteraceae</taxon>
        <taxon>Cichorioideae</taxon>
        <taxon>Cichorieae</taxon>
        <taxon>Cichoriinae</taxon>
        <taxon>Cichorium</taxon>
    </lineage>
</organism>
<comment type="caution">
    <text evidence="1">The sequence shown here is derived from an EMBL/GenBank/DDBJ whole genome shotgun (WGS) entry which is preliminary data.</text>
</comment>
<proteinExistence type="predicted"/>
<dbReference type="Proteomes" id="UP001055811">
    <property type="component" value="Linkage Group LG09"/>
</dbReference>
<protein>
    <submittedName>
        <fullName evidence="1">Uncharacterized protein</fullName>
    </submittedName>
</protein>
<sequence>MGDLHSIPYFNSLPHNIQHASSSPYYSMDINDVSHIYDHSPVHSDDLSSGYLEDALSEFRSKRRRFLVFHDDQYQPSYLNSTTSFPSYCNSNSPQDIDHCYENFCKFYTDDNREERKVEGSGTEETNSTSSSETTKSSINVLEQTLLSSHSSFFTGGKKEERKRKLITRVVYPFAMVKPGGLKGDMTLSDINQRILMPPTRPLKHPVGDFACRPLVSPGGLGLSGKDVVALTRIHTQGRGTITIIRTKN</sequence>
<accession>A0ACB8Z0V5</accession>
<reference evidence="1 2" key="2">
    <citation type="journal article" date="2022" name="Mol. Ecol. Resour.">
        <title>The genomes of chicory, endive, great burdock and yacon provide insights into Asteraceae paleo-polyploidization history and plant inulin production.</title>
        <authorList>
            <person name="Fan W."/>
            <person name="Wang S."/>
            <person name="Wang H."/>
            <person name="Wang A."/>
            <person name="Jiang F."/>
            <person name="Liu H."/>
            <person name="Zhao H."/>
            <person name="Xu D."/>
            <person name="Zhang Y."/>
        </authorList>
    </citation>
    <scope>NUCLEOTIDE SEQUENCE [LARGE SCALE GENOMIC DNA]</scope>
    <source>
        <strain evidence="2">cv. Punajuju</strain>
        <tissue evidence="1">Leaves</tissue>
    </source>
</reference>
<dbReference type="EMBL" id="CM042017">
    <property type="protein sequence ID" value="KAI3691208.1"/>
    <property type="molecule type" value="Genomic_DNA"/>
</dbReference>
<reference evidence="2" key="1">
    <citation type="journal article" date="2022" name="Mol. Ecol. Resour.">
        <title>The genomes of chicory, endive, great burdock and yacon provide insights into Asteraceae palaeo-polyploidization history and plant inulin production.</title>
        <authorList>
            <person name="Fan W."/>
            <person name="Wang S."/>
            <person name="Wang H."/>
            <person name="Wang A."/>
            <person name="Jiang F."/>
            <person name="Liu H."/>
            <person name="Zhao H."/>
            <person name="Xu D."/>
            <person name="Zhang Y."/>
        </authorList>
    </citation>
    <scope>NUCLEOTIDE SEQUENCE [LARGE SCALE GENOMIC DNA]</scope>
    <source>
        <strain evidence="2">cv. Punajuju</strain>
    </source>
</reference>
<evidence type="ECO:0000313" key="2">
    <source>
        <dbReference type="Proteomes" id="UP001055811"/>
    </source>
</evidence>
<name>A0ACB8Z0V5_CICIN</name>